<feature type="signal peptide" evidence="1">
    <location>
        <begin position="1"/>
        <end position="24"/>
    </location>
</feature>
<evidence type="ECO:0000313" key="3">
    <source>
        <dbReference type="EMBL" id="CAG5115598.1"/>
    </source>
</evidence>
<evidence type="ECO:0000313" key="4">
    <source>
        <dbReference type="Proteomes" id="UP000678393"/>
    </source>
</evidence>
<dbReference type="OrthoDB" id="6156272at2759"/>
<dbReference type="AlphaFoldDB" id="A0A8S3YGS6"/>
<dbReference type="EMBL" id="CAJHNH020000136">
    <property type="protein sequence ID" value="CAG5115598.1"/>
    <property type="molecule type" value="Genomic_DNA"/>
</dbReference>
<feature type="domain" description="Choice-of-anchor I" evidence="2">
    <location>
        <begin position="143"/>
        <end position="253"/>
    </location>
</feature>
<keyword evidence="1" id="KW-0732">Signal</keyword>
<feature type="non-terminal residue" evidence="3">
    <location>
        <position position="253"/>
    </location>
</feature>
<comment type="caution">
    <text evidence="3">The sequence shown here is derived from an EMBL/GenBank/DDBJ whole genome shotgun (WGS) entry which is preliminary data.</text>
</comment>
<reference evidence="3" key="1">
    <citation type="submission" date="2021-04" db="EMBL/GenBank/DDBJ databases">
        <authorList>
            <consortium name="Molecular Ecology Group"/>
        </authorList>
    </citation>
    <scope>NUCLEOTIDE SEQUENCE</scope>
</reference>
<dbReference type="InterPro" id="IPR055188">
    <property type="entry name" value="Choice_anch_I"/>
</dbReference>
<sequence length="253" mass="27623">MALMNVVFCVAAVLTLWSTGHVSALVTVKHVSSIYLPYNLTSDGPKYNLSSDAVEQNTYDVKEKIIYAAGYEVLHVIDCADASNMKLLYTKFIAGFDLTDIEVCGDVVLVSADNQDSRLDGQLMVFKKHIRGSTVEIDLLKSVPVGAKPDMIYPLEGCKSVLVALEGDAFFDDTGKFIDPEGGVAIVSWPNGPQDSAQSVKTIDFKAFNSKVAELLPSGVRYVYQENNTFSADLEPEYIALDPANKKAYVCLQ</sequence>
<name>A0A8S3YGS6_9EUPU</name>
<keyword evidence="4" id="KW-1185">Reference proteome</keyword>
<gene>
    <name evidence="3" type="ORF">CUNI_LOCUS1156</name>
</gene>
<proteinExistence type="predicted"/>
<organism evidence="3 4">
    <name type="scientific">Candidula unifasciata</name>
    <dbReference type="NCBI Taxonomy" id="100452"/>
    <lineage>
        <taxon>Eukaryota</taxon>
        <taxon>Metazoa</taxon>
        <taxon>Spiralia</taxon>
        <taxon>Lophotrochozoa</taxon>
        <taxon>Mollusca</taxon>
        <taxon>Gastropoda</taxon>
        <taxon>Heterobranchia</taxon>
        <taxon>Euthyneura</taxon>
        <taxon>Panpulmonata</taxon>
        <taxon>Eupulmonata</taxon>
        <taxon>Stylommatophora</taxon>
        <taxon>Helicina</taxon>
        <taxon>Helicoidea</taxon>
        <taxon>Geomitridae</taxon>
        <taxon>Candidula</taxon>
    </lineage>
</organism>
<dbReference type="Proteomes" id="UP000678393">
    <property type="component" value="Unassembled WGS sequence"/>
</dbReference>
<evidence type="ECO:0000259" key="2">
    <source>
        <dbReference type="Pfam" id="PF22494"/>
    </source>
</evidence>
<protein>
    <recommendedName>
        <fullName evidence="2">Choice-of-anchor I domain-containing protein</fullName>
    </recommendedName>
</protein>
<dbReference type="PANTHER" id="PTHR46928">
    <property type="entry name" value="MESENCHYME-SPECIFIC CELL SURFACE GLYCOPROTEIN"/>
    <property type="match status" value="1"/>
</dbReference>
<accession>A0A8S3YGS6</accession>
<feature type="chain" id="PRO_5035934826" description="Choice-of-anchor I domain-containing protein" evidence="1">
    <location>
        <begin position="25"/>
        <end position="253"/>
    </location>
</feature>
<dbReference type="InterPro" id="IPR052956">
    <property type="entry name" value="Mesenchyme-surface_protein"/>
</dbReference>
<dbReference type="PANTHER" id="PTHR46928:SF1">
    <property type="entry name" value="MESENCHYME-SPECIFIC CELL SURFACE GLYCOPROTEIN"/>
    <property type="match status" value="1"/>
</dbReference>
<evidence type="ECO:0000256" key="1">
    <source>
        <dbReference type="SAM" id="SignalP"/>
    </source>
</evidence>
<dbReference type="Pfam" id="PF22494">
    <property type="entry name" value="choice_anch_I"/>
    <property type="match status" value="1"/>
</dbReference>